<dbReference type="PANTHER" id="PTHR43058:SF1">
    <property type="entry name" value="DUF427 DOMAIN-CONTAINING PROTEIN"/>
    <property type="match status" value="1"/>
</dbReference>
<organism evidence="2 3">
    <name type="scientific">Pseudanabaena cinerea FACHB-1277</name>
    <dbReference type="NCBI Taxonomy" id="2949581"/>
    <lineage>
        <taxon>Bacteria</taxon>
        <taxon>Bacillati</taxon>
        <taxon>Cyanobacteriota</taxon>
        <taxon>Cyanophyceae</taxon>
        <taxon>Pseudanabaenales</taxon>
        <taxon>Pseudanabaenaceae</taxon>
        <taxon>Pseudanabaena</taxon>
        <taxon>Pseudanabaena cinerea</taxon>
    </lineage>
</organism>
<evidence type="ECO:0000313" key="2">
    <source>
        <dbReference type="EMBL" id="MBD2151342.1"/>
    </source>
</evidence>
<feature type="domain" description="DUF427" evidence="1">
    <location>
        <begin position="36"/>
        <end position="125"/>
    </location>
</feature>
<comment type="caution">
    <text evidence="2">The sequence shown here is derived from an EMBL/GenBank/DDBJ whole genome shotgun (WGS) entry which is preliminary data.</text>
</comment>
<dbReference type="InterPro" id="IPR007361">
    <property type="entry name" value="DUF427"/>
</dbReference>
<dbReference type="Proteomes" id="UP000631421">
    <property type="component" value="Unassembled WGS sequence"/>
</dbReference>
<dbReference type="RefSeq" id="WP_190351761.1">
    <property type="nucleotide sequence ID" value="NZ_JACJPY010000050.1"/>
</dbReference>
<name>A0A926Z745_9CYAN</name>
<dbReference type="AlphaFoldDB" id="A0A926Z745"/>
<gene>
    <name evidence="2" type="ORF">H6F44_14600</name>
</gene>
<reference evidence="2" key="2">
    <citation type="submission" date="2020-08" db="EMBL/GenBank/DDBJ databases">
        <authorList>
            <person name="Chen M."/>
            <person name="Teng W."/>
            <person name="Zhao L."/>
            <person name="Hu C."/>
            <person name="Zhou Y."/>
            <person name="Han B."/>
            <person name="Song L."/>
            <person name="Shu W."/>
        </authorList>
    </citation>
    <scope>NUCLEOTIDE SEQUENCE</scope>
    <source>
        <strain evidence="2">FACHB-1277</strain>
    </source>
</reference>
<keyword evidence="3" id="KW-1185">Reference proteome</keyword>
<dbReference type="Gene3D" id="2.170.150.40">
    <property type="entry name" value="Domain of unknown function (DUF427)"/>
    <property type="match status" value="1"/>
</dbReference>
<dbReference type="Pfam" id="PF04248">
    <property type="entry name" value="NTP_transf_9"/>
    <property type="match status" value="1"/>
</dbReference>
<evidence type="ECO:0000259" key="1">
    <source>
        <dbReference type="Pfam" id="PF04248"/>
    </source>
</evidence>
<accession>A0A926Z745</accession>
<protein>
    <submittedName>
        <fullName evidence="2">DUF427 domain-containing protein</fullName>
    </submittedName>
</protein>
<dbReference type="PANTHER" id="PTHR43058">
    <property type="entry name" value="SLR0655 PROTEIN"/>
    <property type="match status" value="1"/>
</dbReference>
<proteinExistence type="predicted"/>
<dbReference type="EMBL" id="JACJPY010000050">
    <property type="protein sequence ID" value="MBD2151342.1"/>
    <property type="molecule type" value="Genomic_DNA"/>
</dbReference>
<sequence>MNIQPHPTPIEPQAGQESVWNYPRPAIWEYTTKNLRVICQDIILAETTKGIRVLETSHPPMYYIPPEDIKLEYLVENPRKTWCEWKGWCRYFDVKIGDRYIPNAMWSYPEPNPSFAAIAHYGSFYVNLMDACYVDEEQVTPQAGDFYGGWITSDIVGPFKGELGTKWW</sequence>
<reference evidence="2" key="1">
    <citation type="journal article" date="2015" name="ISME J.">
        <title>Draft Genome Sequence of Streptomyces incarnatus NRRL8089, which Produces the Nucleoside Antibiotic Sinefungin.</title>
        <authorList>
            <person name="Oshima K."/>
            <person name="Hattori M."/>
            <person name="Shimizu H."/>
            <person name="Fukuda K."/>
            <person name="Nemoto M."/>
            <person name="Inagaki K."/>
            <person name="Tamura T."/>
        </authorList>
    </citation>
    <scope>NUCLEOTIDE SEQUENCE</scope>
    <source>
        <strain evidence="2">FACHB-1277</strain>
    </source>
</reference>
<dbReference type="InterPro" id="IPR038694">
    <property type="entry name" value="DUF427_sf"/>
</dbReference>
<evidence type="ECO:0000313" key="3">
    <source>
        <dbReference type="Proteomes" id="UP000631421"/>
    </source>
</evidence>